<evidence type="ECO:0000256" key="1">
    <source>
        <dbReference type="ARBA" id="ARBA00004651"/>
    </source>
</evidence>
<dbReference type="SUPFAM" id="SSF90123">
    <property type="entry name" value="ABC transporter transmembrane region"/>
    <property type="match status" value="1"/>
</dbReference>
<dbReference type="PANTHER" id="PTHR24221">
    <property type="entry name" value="ATP-BINDING CASSETTE SUB-FAMILY B"/>
    <property type="match status" value="1"/>
</dbReference>
<dbReference type="Proteomes" id="UP000003560">
    <property type="component" value="Unassembled WGS sequence"/>
</dbReference>
<gene>
    <name evidence="12" type="ORF">COLSTE_01040</name>
</gene>
<keyword evidence="2" id="KW-0813">Transport</keyword>
<dbReference type="InterPro" id="IPR003439">
    <property type="entry name" value="ABC_transporter-like_ATP-bd"/>
</dbReference>
<feature type="transmembrane region" description="Helical" evidence="9">
    <location>
        <begin position="239"/>
        <end position="259"/>
    </location>
</feature>
<proteinExistence type="predicted"/>
<feature type="transmembrane region" description="Helical" evidence="9">
    <location>
        <begin position="135"/>
        <end position="152"/>
    </location>
</feature>
<keyword evidence="8 9" id="KW-0472">Membrane</keyword>
<keyword evidence="3" id="KW-1003">Cell membrane</keyword>
<evidence type="ECO:0000256" key="2">
    <source>
        <dbReference type="ARBA" id="ARBA00022448"/>
    </source>
</evidence>
<evidence type="ECO:0000256" key="5">
    <source>
        <dbReference type="ARBA" id="ARBA00022741"/>
    </source>
</evidence>
<dbReference type="PROSITE" id="PS50893">
    <property type="entry name" value="ABC_TRANSPORTER_2"/>
    <property type="match status" value="1"/>
</dbReference>
<sequence>MIELLKRFGRPFRRELTLGPASKLIEVVFDLLSPLVVTLMIDRGVGERNVEALLMYGALLVIMALAGFASTLVCQKMAARASQGLGTSMRDALFAHINAFSFAELDRFGTPSLITRITNDVNQVQLAIALAIRQLTRFPLLALGSMVAALLIDVKLGLIFLVSTPLIGAIFWFVMARCIPYFRRMQRQLDQIGLITREGLSGARVVRAFVREEHERGRFARAAFDQADTAIAVGRLSCVLNPATFLVMNLAVCAILWVGGFQVEAGALTQGQVMAFVNYMTQTLLAIVYVANLVVVFTKASASADRIVEVLACEPTIRDVAEQDVGRGSGSAGDPLTADIDLNAPAIRLCGASFAYPGSAEDAVHDVTLEVPRGGTLGVIGGTGSGKSTLVSLLPRLYDVTRGSVEICGRDVRTWPVENLRRAFGFVPQKAELVSGTVRSNLLWRDPLAADDDLWRALEVAQAADFVRALPEGLDAPVEAGGKNFSGGQRQRLTIARALVGDPALLVMDDSASALDYRTDAALRKAVRALGASGSCGGMTTVVVSQRVSSVSDADLVCVMRHGRAVGVGTHEELMATCAVYREIAESQLYQKPAALAAGKGVAAHA</sequence>
<evidence type="ECO:0000313" key="13">
    <source>
        <dbReference type="Proteomes" id="UP000003560"/>
    </source>
</evidence>
<dbReference type="SMART" id="SM00382">
    <property type="entry name" value="AAA"/>
    <property type="match status" value="1"/>
</dbReference>
<dbReference type="InterPro" id="IPR039421">
    <property type="entry name" value="Type_1_exporter"/>
</dbReference>
<dbReference type="HOGENOM" id="CLU_000604_84_3_11"/>
<evidence type="ECO:0000256" key="7">
    <source>
        <dbReference type="ARBA" id="ARBA00022989"/>
    </source>
</evidence>
<feature type="transmembrane region" description="Helical" evidence="9">
    <location>
        <begin position="53"/>
        <end position="74"/>
    </location>
</feature>
<dbReference type="eggNOG" id="COG1132">
    <property type="taxonomic scope" value="Bacteria"/>
</dbReference>
<feature type="domain" description="ABC transmembrane type-1" evidence="11">
    <location>
        <begin position="18"/>
        <end position="299"/>
    </location>
</feature>
<dbReference type="InterPro" id="IPR003593">
    <property type="entry name" value="AAA+_ATPase"/>
</dbReference>
<dbReference type="GO" id="GO:0140359">
    <property type="term" value="F:ABC-type transporter activity"/>
    <property type="evidence" value="ECO:0007669"/>
    <property type="project" value="InterPro"/>
</dbReference>
<comment type="subcellular location">
    <subcellularLocation>
        <location evidence="1">Cell membrane</location>
        <topology evidence="1">Multi-pass membrane protein</topology>
    </subcellularLocation>
</comment>
<keyword evidence="4 9" id="KW-0812">Transmembrane</keyword>
<dbReference type="Pfam" id="PF00005">
    <property type="entry name" value="ABC_tran"/>
    <property type="match status" value="1"/>
</dbReference>
<dbReference type="Gene3D" id="1.20.1560.10">
    <property type="entry name" value="ABC transporter type 1, transmembrane domain"/>
    <property type="match status" value="1"/>
</dbReference>
<keyword evidence="13" id="KW-1185">Reference proteome</keyword>
<dbReference type="GO" id="GO:0016887">
    <property type="term" value="F:ATP hydrolysis activity"/>
    <property type="evidence" value="ECO:0007669"/>
    <property type="project" value="InterPro"/>
</dbReference>
<reference evidence="12 13" key="1">
    <citation type="submission" date="2008-10" db="EMBL/GenBank/DDBJ databases">
        <title>Draft genome sequence of Collinsella stercoris (DSM 13279).</title>
        <authorList>
            <person name="Sudarsanam P."/>
            <person name="Ley R."/>
            <person name="Guruge J."/>
            <person name="Turnbaugh P.J."/>
            <person name="Mahowald M."/>
            <person name="Liep D."/>
            <person name="Gordon J."/>
        </authorList>
    </citation>
    <scope>NUCLEOTIDE SEQUENCE [LARGE SCALE GENOMIC DNA]</scope>
    <source>
        <strain evidence="12 13">DSM 13279</strain>
    </source>
</reference>
<feature type="domain" description="ABC transporter" evidence="10">
    <location>
        <begin position="347"/>
        <end position="587"/>
    </location>
</feature>
<evidence type="ECO:0000256" key="9">
    <source>
        <dbReference type="SAM" id="Phobius"/>
    </source>
</evidence>
<evidence type="ECO:0000256" key="6">
    <source>
        <dbReference type="ARBA" id="ARBA00022840"/>
    </source>
</evidence>
<evidence type="ECO:0000259" key="10">
    <source>
        <dbReference type="PROSITE" id="PS50893"/>
    </source>
</evidence>
<evidence type="ECO:0000256" key="4">
    <source>
        <dbReference type="ARBA" id="ARBA00022692"/>
    </source>
</evidence>
<dbReference type="PROSITE" id="PS50929">
    <property type="entry name" value="ABC_TM1F"/>
    <property type="match status" value="1"/>
</dbReference>
<dbReference type="InterPro" id="IPR036640">
    <property type="entry name" value="ABC1_TM_sf"/>
</dbReference>
<organism evidence="12 13">
    <name type="scientific">Collinsella stercoris DSM 13279</name>
    <dbReference type="NCBI Taxonomy" id="445975"/>
    <lineage>
        <taxon>Bacteria</taxon>
        <taxon>Bacillati</taxon>
        <taxon>Actinomycetota</taxon>
        <taxon>Coriobacteriia</taxon>
        <taxon>Coriobacteriales</taxon>
        <taxon>Coriobacteriaceae</taxon>
        <taxon>Collinsella</taxon>
    </lineage>
</organism>
<protein>
    <submittedName>
        <fullName evidence="12">ABC transporter, ATP-binding protein</fullName>
    </submittedName>
</protein>
<dbReference type="InterPro" id="IPR017871">
    <property type="entry name" value="ABC_transporter-like_CS"/>
</dbReference>
<dbReference type="GeneID" id="98002003"/>
<comment type="caution">
    <text evidence="12">The sequence shown here is derived from an EMBL/GenBank/DDBJ whole genome shotgun (WGS) entry which is preliminary data.</text>
</comment>
<dbReference type="FunFam" id="3.40.50.300:FF:000854">
    <property type="entry name" value="Multidrug ABC transporter ATP-binding protein"/>
    <property type="match status" value="1"/>
</dbReference>
<evidence type="ECO:0000313" key="12">
    <source>
        <dbReference type="EMBL" id="EEA90756.1"/>
    </source>
</evidence>
<name>B6GAE2_9ACTN</name>
<keyword evidence="5" id="KW-0547">Nucleotide-binding</keyword>
<accession>B6GAE2</accession>
<dbReference type="Gene3D" id="3.40.50.300">
    <property type="entry name" value="P-loop containing nucleotide triphosphate hydrolases"/>
    <property type="match status" value="1"/>
</dbReference>
<evidence type="ECO:0000256" key="3">
    <source>
        <dbReference type="ARBA" id="ARBA00022475"/>
    </source>
</evidence>
<dbReference type="PROSITE" id="PS00211">
    <property type="entry name" value="ABC_TRANSPORTER_1"/>
    <property type="match status" value="1"/>
</dbReference>
<dbReference type="InterPro" id="IPR027417">
    <property type="entry name" value="P-loop_NTPase"/>
</dbReference>
<dbReference type="GO" id="GO:0005886">
    <property type="term" value="C:plasma membrane"/>
    <property type="evidence" value="ECO:0007669"/>
    <property type="project" value="UniProtKB-SubCell"/>
</dbReference>
<dbReference type="InterPro" id="IPR011527">
    <property type="entry name" value="ABC1_TM_dom"/>
</dbReference>
<keyword evidence="7 9" id="KW-1133">Transmembrane helix</keyword>
<dbReference type="GO" id="GO:0005524">
    <property type="term" value="F:ATP binding"/>
    <property type="evidence" value="ECO:0007669"/>
    <property type="project" value="UniProtKB-KW"/>
</dbReference>
<dbReference type="EMBL" id="ABXJ01000059">
    <property type="protein sequence ID" value="EEA90756.1"/>
    <property type="molecule type" value="Genomic_DNA"/>
</dbReference>
<dbReference type="SUPFAM" id="SSF52540">
    <property type="entry name" value="P-loop containing nucleoside triphosphate hydrolases"/>
    <property type="match status" value="1"/>
</dbReference>
<evidence type="ECO:0000256" key="8">
    <source>
        <dbReference type="ARBA" id="ARBA00023136"/>
    </source>
</evidence>
<dbReference type="OrthoDB" id="9806127at2"/>
<dbReference type="RefSeq" id="WP_006720695.1">
    <property type="nucleotide sequence ID" value="NZ_CP085935.1"/>
</dbReference>
<dbReference type="CDD" id="cd18548">
    <property type="entry name" value="ABC_6TM_Tm287_like"/>
    <property type="match status" value="1"/>
</dbReference>
<dbReference type="Pfam" id="PF00664">
    <property type="entry name" value="ABC_membrane"/>
    <property type="match status" value="1"/>
</dbReference>
<dbReference type="PANTHER" id="PTHR24221:SF276">
    <property type="entry name" value="ABC TRANSPORTER, ATP-BINDING_PERMEASE PROTEIN"/>
    <property type="match status" value="1"/>
</dbReference>
<keyword evidence="6 12" id="KW-0067">ATP-binding</keyword>
<feature type="transmembrane region" description="Helical" evidence="9">
    <location>
        <begin position="279"/>
        <end position="297"/>
    </location>
</feature>
<evidence type="ECO:0000259" key="11">
    <source>
        <dbReference type="PROSITE" id="PS50929"/>
    </source>
</evidence>
<reference evidence="12 13" key="2">
    <citation type="submission" date="2008-10" db="EMBL/GenBank/DDBJ databases">
        <authorList>
            <person name="Fulton L."/>
            <person name="Clifton S."/>
            <person name="Fulton B."/>
            <person name="Xu J."/>
            <person name="Minx P."/>
            <person name="Pepin K.H."/>
            <person name="Johnson M."/>
            <person name="Thiruvilangam P."/>
            <person name="Bhonagiri V."/>
            <person name="Nash W.E."/>
            <person name="Mardis E.R."/>
            <person name="Wilson R.K."/>
        </authorList>
    </citation>
    <scope>NUCLEOTIDE SEQUENCE [LARGE SCALE GENOMIC DNA]</scope>
    <source>
        <strain evidence="12 13">DSM 13279</strain>
    </source>
</reference>
<dbReference type="STRING" id="445975.COLSTE_01040"/>
<feature type="transmembrane region" description="Helical" evidence="9">
    <location>
        <begin position="158"/>
        <end position="179"/>
    </location>
</feature>
<dbReference type="AlphaFoldDB" id="B6GAE2"/>